<dbReference type="InterPro" id="IPR032808">
    <property type="entry name" value="DoxX"/>
</dbReference>
<accession>A0ABT3QXT4</accession>
<dbReference type="PANTHER" id="PTHR33452">
    <property type="entry name" value="OXIDOREDUCTASE CATD-RELATED"/>
    <property type="match status" value="1"/>
</dbReference>
<name>A0ABT3QXT4_9HYPH</name>
<comment type="similarity">
    <text evidence="2">Belongs to the DoxX family.</text>
</comment>
<keyword evidence="9" id="KW-1185">Reference proteome</keyword>
<evidence type="ECO:0000256" key="4">
    <source>
        <dbReference type="ARBA" id="ARBA00022692"/>
    </source>
</evidence>
<evidence type="ECO:0000256" key="5">
    <source>
        <dbReference type="ARBA" id="ARBA00022989"/>
    </source>
</evidence>
<feature type="transmembrane region" description="Helical" evidence="7">
    <location>
        <begin position="7"/>
        <end position="24"/>
    </location>
</feature>
<protein>
    <submittedName>
        <fullName evidence="8">DoxX family protein</fullName>
    </submittedName>
</protein>
<keyword evidence="3" id="KW-1003">Cell membrane</keyword>
<dbReference type="InterPro" id="IPR051907">
    <property type="entry name" value="DoxX-like_oxidoreductase"/>
</dbReference>
<dbReference type="Pfam" id="PF07681">
    <property type="entry name" value="DoxX"/>
    <property type="match status" value="1"/>
</dbReference>
<feature type="transmembrane region" description="Helical" evidence="7">
    <location>
        <begin position="44"/>
        <end position="64"/>
    </location>
</feature>
<evidence type="ECO:0000313" key="9">
    <source>
        <dbReference type="Proteomes" id="UP001300261"/>
    </source>
</evidence>
<dbReference type="Proteomes" id="UP001300261">
    <property type="component" value="Unassembled WGS sequence"/>
</dbReference>
<dbReference type="EMBL" id="JAPEVI010000003">
    <property type="protein sequence ID" value="MCX2721717.1"/>
    <property type="molecule type" value="Genomic_DNA"/>
</dbReference>
<evidence type="ECO:0000256" key="3">
    <source>
        <dbReference type="ARBA" id="ARBA00022475"/>
    </source>
</evidence>
<feature type="transmembrane region" description="Helical" evidence="7">
    <location>
        <begin position="102"/>
        <end position="122"/>
    </location>
</feature>
<comment type="caution">
    <text evidence="8">The sequence shown here is derived from an EMBL/GenBank/DDBJ whole genome shotgun (WGS) entry which is preliminary data.</text>
</comment>
<reference evidence="8 9" key="1">
    <citation type="journal article" date="2016" name="Int. J. Syst. Evol. Microbiol.">
        <title>Labrenzia salina sp. nov., isolated from the rhizosphere of the halophyte Arthrocnemum macrostachyum.</title>
        <authorList>
            <person name="Camacho M."/>
            <person name="Redondo-Gomez S."/>
            <person name="Rodriguez-Llorente I."/>
            <person name="Rohde M."/>
            <person name="Sproer C."/>
            <person name="Schumann P."/>
            <person name="Klenk H.P."/>
            <person name="Montero-Calasanz M.D.C."/>
        </authorList>
    </citation>
    <scope>NUCLEOTIDE SEQUENCE [LARGE SCALE GENOMIC DNA]</scope>
    <source>
        <strain evidence="8 9">DSM 29163</strain>
    </source>
</reference>
<keyword evidence="4 7" id="KW-0812">Transmembrane</keyword>
<evidence type="ECO:0000256" key="1">
    <source>
        <dbReference type="ARBA" id="ARBA00004651"/>
    </source>
</evidence>
<evidence type="ECO:0000256" key="7">
    <source>
        <dbReference type="SAM" id="Phobius"/>
    </source>
</evidence>
<evidence type="ECO:0000256" key="2">
    <source>
        <dbReference type="ARBA" id="ARBA00006679"/>
    </source>
</evidence>
<evidence type="ECO:0000256" key="6">
    <source>
        <dbReference type="ARBA" id="ARBA00023136"/>
    </source>
</evidence>
<keyword evidence="5 7" id="KW-1133">Transmembrane helix</keyword>
<keyword evidence="6 7" id="KW-0472">Membrane</keyword>
<gene>
    <name evidence="8" type="ORF">ON753_04745</name>
</gene>
<feature type="transmembrane region" description="Helical" evidence="7">
    <location>
        <begin position="71"/>
        <end position="90"/>
    </location>
</feature>
<comment type="subcellular location">
    <subcellularLocation>
        <location evidence="1">Cell membrane</location>
        <topology evidence="1">Multi-pass membrane protein</topology>
    </subcellularLocation>
</comment>
<dbReference type="PANTHER" id="PTHR33452:SF4">
    <property type="entry name" value="BLL4328 PROTEIN"/>
    <property type="match status" value="1"/>
</dbReference>
<evidence type="ECO:0000313" key="8">
    <source>
        <dbReference type="EMBL" id="MCX2721717.1"/>
    </source>
</evidence>
<organism evidence="8 9">
    <name type="scientific">Roseibium salinum</name>
    <dbReference type="NCBI Taxonomy" id="1604349"/>
    <lineage>
        <taxon>Bacteria</taxon>
        <taxon>Pseudomonadati</taxon>
        <taxon>Pseudomonadota</taxon>
        <taxon>Alphaproteobacteria</taxon>
        <taxon>Hyphomicrobiales</taxon>
        <taxon>Stappiaceae</taxon>
        <taxon>Roseibium</taxon>
    </lineage>
</organism>
<sequence length="138" mass="14396">MSFYNKVAPYLQSLLRIVSGLLFLEHGTAKYLGFPPSDFAGTSVMSMGGVAGLVELVAGALIAVGLLTRPAAFLASGTMAAAYFLAHAPQGFHPLLNGGAEAILYCFIFLFLAAAGPGPLSLERLLFGKEKTAGRSWG</sequence>
<dbReference type="RefSeq" id="WP_265961426.1">
    <property type="nucleotide sequence ID" value="NZ_JAPEVI010000003.1"/>
</dbReference>
<proteinExistence type="inferred from homology"/>